<name>A0A9D4JBS4_DREPO</name>
<comment type="caution">
    <text evidence="2">The sequence shown here is derived from an EMBL/GenBank/DDBJ whole genome shotgun (WGS) entry which is preliminary data.</text>
</comment>
<accession>A0A9D4JBS4</accession>
<reference evidence="2" key="2">
    <citation type="submission" date="2020-11" db="EMBL/GenBank/DDBJ databases">
        <authorList>
            <person name="McCartney M.A."/>
            <person name="Auch B."/>
            <person name="Kono T."/>
            <person name="Mallez S."/>
            <person name="Becker A."/>
            <person name="Gohl D.M."/>
            <person name="Silverstein K.A.T."/>
            <person name="Koren S."/>
            <person name="Bechman K.B."/>
            <person name="Herman A."/>
            <person name="Abrahante J.E."/>
            <person name="Garbe J."/>
        </authorList>
    </citation>
    <scope>NUCLEOTIDE SEQUENCE</scope>
    <source>
        <strain evidence="2">Duluth1</strain>
        <tissue evidence="2">Whole animal</tissue>
    </source>
</reference>
<dbReference type="EMBL" id="JAIWYP010000006">
    <property type="protein sequence ID" value="KAH3803839.1"/>
    <property type="molecule type" value="Genomic_DNA"/>
</dbReference>
<evidence type="ECO:0000256" key="1">
    <source>
        <dbReference type="SAM" id="MobiDB-lite"/>
    </source>
</evidence>
<keyword evidence="3" id="KW-1185">Reference proteome</keyword>
<evidence type="ECO:0000313" key="3">
    <source>
        <dbReference type="Proteomes" id="UP000828390"/>
    </source>
</evidence>
<feature type="region of interest" description="Disordered" evidence="1">
    <location>
        <begin position="35"/>
        <end position="63"/>
    </location>
</feature>
<organism evidence="2 3">
    <name type="scientific">Dreissena polymorpha</name>
    <name type="common">Zebra mussel</name>
    <name type="synonym">Mytilus polymorpha</name>
    <dbReference type="NCBI Taxonomy" id="45954"/>
    <lineage>
        <taxon>Eukaryota</taxon>
        <taxon>Metazoa</taxon>
        <taxon>Spiralia</taxon>
        <taxon>Lophotrochozoa</taxon>
        <taxon>Mollusca</taxon>
        <taxon>Bivalvia</taxon>
        <taxon>Autobranchia</taxon>
        <taxon>Heteroconchia</taxon>
        <taxon>Euheterodonta</taxon>
        <taxon>Imparidentia</taxon>
        <taxon>Neoheterodontei</taxon>
        <taxon>Myida</taxon>
        <taxon>Dreissenoidea</taxon>
        <taxon>Dreissenidae</taxon>
        <taxon>Dreissena</taxon>
    </lineage>
</organism>
<protein>
    <submittedName>
        <fullName evidence="2">Uncharacterized protein</fullName>
    </submittedName>
</protein>
<proteinExistence type="predicted"/>
<gene>
    <name evidence="2" type="ORF">DPMN_132107</name>
</gene>
<dbReference type="Proteomes" id="UP000828390">
    <property type="component" value="Unassembled WGS sequence"/>
</dbReference>
<evidence type="ECO:0000313" key="2">
    <source>
        <dbReference type="EMBL" id="KAH3803839.1"/>
    </source>
</evidence>
<dbReference type="AlphaFoldDB" id="A0A9D4JBS4"/>
<reference evidence="2" key="1">
    <citation type="journal article" date="2019" name="bioRxiv">
        <title>The Genome of the Zebra Mussel, Dreissena polymorpha: A Resource for Invasive Species Research.</title>
        <authorList>
            <person name="McCartney M.A."/>
            <person name="Auch B."/>
            <person name="Kono T."/>
            <person name="Mallez S."/>
            <person name="Zhang Y."/>
            <person name="Obille A."/>
            <person name="Becker A."/>
            <person name="Abrahante J.E."/>
            <person name="Garbe J."/>
            <person name="Badalamenti J.P."/>
            <person name="Herman A."/>
            <person name="Mangelson H."/>
            <person name="Liachko I."/>
            <person name="Sullivan S."/>
            <person name="Sone E.D."/>
            <person name="Koren S."/>
            <person name="Silverstein K.A.T."/>
            <person name="Beckman K.B."/>
            <person name="Gohl D.M."/>
        </authorList>
    </citation>
    <scope>NUCLEOTIDE SEQUENCE</scope>
    <source>
        <strain evidence="2">Duluth1</strain>
        <tissue evidence="2">Whole animal</tissue>
    </source>
</reference>
<sequence>MEEAVQEGINADGQEGEQHVNLVNENPVEDQIEAASDLGPSMEPRRSTKTRKKPVWFQSYHVG</sequence>